<proteinExistence type="predicted"/>
<dbReference type="Proteomes" id="UP001178461">
    <property type="component" value="Chromosome 16"/>
</dbReference>
<dbReference type="GO" id="GO:0005509">
    <property type="term" value="F:calcium ion binding"/>
    <property type="evidence" value="ECO:0007669"/>
    <property type="project" value="InterPro"/>
</dbReference>
<dbReference type="InterPro" id="IPR011992">
    <property type="entry name" value="EF-hand-dom_pair"/>
</dbReference>
<dbReference type="InterPro" id="IPR034325">
    <property type="entry name" value="S-100_dom"/>
</dbReference>
<dbReference type="PROSITE" id="PS50222">
    <property type="entry name" value="EF_HAND_2"/>
    <property type="match status" value="1"/>
</dbReference>
<gene>
    <name evidence="4" type="ORF">PODLI_1B027299</name>
</gene>
<dbReference type="PANTHER" id="PTHR22571:SF50">
    <property type="entry name" value="EF-HAND DOMAIN-CONTAINING PROTEIN"/>
    <property type="match status" value="1"/>
</dbReference>
<dbReference type="SMART" id="SM01394">
    <property type="entry name" value="S_100"/>
    <property type="match status" value="1"/>
</dbReference>
<feature type="compositionally biased region" description="Basic and acidic residues" evidence="2">
    <location>
        <begin position="335"/>
        <end position="360"/>
    </location>
</feature>
<feature type="compositionally biased region" description="Basic and acidic residues" evidence="2">
    <location>
        <begin position="410"/>
        <end position="432"/>
    </location>
</feature>
<dbReference type="InterPro" id="IPR013787">
    <property type="entry name" value="S100_Ca-bd_sub"/>
</dbReference>
<keyword evidence="5" id="KW-1185">Reference proteome</keyword>
<accession>A0AA35LLN7</accession>
<protein>
    <submittedName>
        <fullName evidence="4">Trichohyalin-like</fullName>
    </submittedName>
</protein>
<evidence type="ECO:0000256" key="2">
    <source>
        <dbReference type="SAM" id="MobiDB-lite"/>
    </source>
</evidence>
<feature type="region of interest" description="Disordered" evidence="2">
    <location>
        <begin position="118"/>
        <end position="140"/>
    </location>
</feature>
<sequence>MSSLLDNIRAIQGIFYKHAQHCDGKVSLCRREMKRLIQEEFAEVIENPCDPQTLELMFQLLDINGDCSVEFNEYLILIFRTATACCCRLESGECGEICREPCERELRGDGKDCHQVRGGERKHVSERRGEPEARTDERSHQACDLELRDGHGRTRPSCKAQEWEDICECRKCGSQRQSKVTCDLEPRKDKATPCHLLGEDGQGRQQYCEMKDMEGESERRMVQLITAELRDEKRKRGHGRERRASEDGQRKPQGCESELLGSQRRCSPVRGRLLRRGRAQYYEPEPLDRDADPRRSRGCEPTRREAASLEGDSDQECDARPREVKRRRSQSCGPELREKIERDQQSCDCEPLGKEGDRRRPQGRGVSLRKDAQKQRCDPESLERDAQKKTSQACTPGLCEDSQWRGEVGGLERGEEVRRSVRREVTRREDILGRQASYETGSLGSNDDDDDDEDEDEERRRPQVCEPGLRECKKQLCREPRALEGERDRRRLQPEVERRREIA</sequence>
<evidence type="ECO:0000313" key="4">
    <source>
        <dbReference type="EMBL" id="CAI5798591.1"/>
    </source>
</evidence>
<evidence type="ECO:0000313" key="5">
    <source>
        <dbReference type="Proteomes" id="UP001178461"/>
    </source>
</evidence>
<keyword evidence="1" id="KW-0597">Phosphoprotein</keyword>
<organism evidence="4 5">
    <name type="scientific">Podarcis lilfordi</name>
    <name type="common">Lilford's wall lizard</name>
    <dbReference type="NCBI Taxonomy" id="74358"/>
    <lineage>
        <taxon>Eukaryota</taxon>
        <taxon>Metazoa</taxon>
        <taxon>Chordata</taxon>
        <taxon>Craniata</taxon>
        <taxon>Vertebrata</taxon>
        <taxon>Euteleostomi</taxon>
        <taxon>Lepidosauria</taxon>
        <taxon>Squamata</taxon>
        <taxon>Bifurcata</taxon>
        <taxon>Unidentata</taxon>
        <taxon>Episquamata</taxon>
        <taxon>Laterata</taxon>
        <taxon>Lacertibaenia</taxon>
        <taxon>Lacertidae</taxon>
        <taxon>Podarcis</taxon>
    </lineage>
</organism>
<feature type="region of interest" description="Disordered" evidence="2">
    <location>
        <begin position="277"/>
        <end position="464"/>
    </location>
</feature>
<dbReference type="InterPro" id="IPR002048">
    <property type="entry name" value="EF_hand_dom"/>
</dbReference>
<feature type="compositionally biased region" description="Basic and acidic residues" evidence="2">
    <location>
        <begin position="368"/>
        <end position="388"/>
    </location>
</feature>
<name>A0AA35LLN7_9SAUR</name>
<dbReference type="PANTHER" id="PTHR22571">
    <property type="entry name" value="FILAGGRIN-RELATED"/>
    <property type="match status" value="1"/>
</dbReference>
<reference evidence="4" key="1">
    <citation type="submission" date="2022-12" db="EMBL/GenBank/DDBJ databases">
        <authorList>
            <person name="Alioto T."/>
            <person name="Alioto T."/>
            <person name="Gomez Garrido J."/>
        </authorList>
    </citation>
    <scope>NUCLEOTIDE SEQUENCE</scope>
</reference>
<dbReference type="SUPFAM" id="SSF47473">
    <property type="entry name" value="EF-hand"/>
    <property type="match status" value="1"/>
</dbReference>
<dbReference type="CDD" id="cd00213">
    <property type="entry name" value="S-100"/>
    <property type="match status" value="1"/>
</dbReference>
<dbReference type="GO" id="GO:0046914">
    <property type="term" value="F:transition metal ion binding"/>
    <property type="evidence" value="ECO:0007669"/>
    <property type="project" value="InterPro"/>
</dbReference>
<evidence type="ECO:0000259" key="3">
    <source>
        <dbReference type="PROSITE" id="PS50222"/>
    </source>
</evidence>
<evidence type="ECO:0000256" key="1">
    <source>
        <dbReference type="ARBA" id="ARBA00022553"/>
    </source>
</evidence>
<feature type="compositionally biased region" description="Basic and acidic residues" evidence="2">
    <location>
        <begin position="286"/>
        <end position="307"/>
    </location>
</feature>
<feature type="region of interest" description="Disordered" evidence="2">
    <location>
        <begin position="483"/>
        <end position="503"/>
    </location>
</feature>
<dbReference type="AlphaFoldDB" id="A0AA35LLN7"/>
<dbReference type="InterPro" id="IPR052503">
    <property type="entry name" value="S100-fused_Epidermal_Struct"/>
</dbReference>
<dbReference type="Pfam" id="PF01023">
    <property type="entry name" value="S_100"/>
    <property type="match status" value="1"/>
</dbReference>
<feature type="region of interest" description="Disordered" evidence="2">
    <location>
        <begin position="227"/>
        <end position="262"/>
    </location>
</feature>
<dbReference type="EMBL" id="OX395143">
    <property type="protein sequence ID" value="CAI5798591.1"/>
    <property type="molecule type" value="Genomic_DNA"/>
</dbReference>
<dbReference type="Gene3D" id="1.10.238.10">
    <property type="entry name" value="EF-hand"/>
    <property type="match status" value="1"/>
</dbReference>
<feature type="compositionally biased region" description="Acidic residues" evidence="2">
    <location>
        <begin position="446"/>
        <end position="457"/>
    </location>
</feature>
<feature type="domain" description="EF-hand" evidence="3">
    <location>
        <begin position="49"/>
        <end position="84"/>
    </location>
</feature>